<evidence type="ECO:0008006" key="3">
    <source>
        <dbReference type="Google" id="ProtNLM"/>
    </source>
</evidence>
<evidence type="ECO:0000313" key="2">
    <source>
        <dbReference type="EMBL" id="SVE56604.1"/>
    </source>
</evidence>
<sequence>MNFDVDWLLKFFTYSSIQVKFISSFIAILVFIVVRRVLVGIIANKIEDSFMRYRWQKTITYVVFFFAVITIGRVWFKGVESIATYFGL</sequence>
<feature type="transmembrane region" description="Helical" evidence="1">
    <location>
        <begin position="20"/>
        <end position="38"/>
    </location>
</feature>
<feature type="non-terminal residue" evidence="2">
    <location>
        <position position="88"/>
    </location>
</feature>
<reference evidence="2" key="1">
    <citation type="submission" date="2018-05" db="EMBL/GenBank/DDBJ databases">
        <authorList>
            <person name="Lanie J.A."/>
            <person name="Ng W.-L."/>
            <person name="Kazmierczak K.M."/>
            <person name="Andrzejewski T.M."/>
            <person name="Davidsen T.M."/>
            <person name="Wayne K.J."/>
            <person name="Tettelin H."/>
            <person name="Glass J.I."/>
            <person name="Rusch D."/>
            <person name="Podicherti R."/>
            <person name="Tsui H.-C.T."/>
            <person name="Winkler M.E."/>
        </authorList>
    </citation>
    <scope>NUCLEOTIDE SEQUENCE</scope>
</reference>
<organism evidence="2">
    <name type="scientific">marine metagenome</name>
    <dbReference type="NCBI Taxonomy" id="408172"/>
    <lineage>
        <taxon>unclassified sequences</taxon>
        <taxon>metagenomes</taxon>
        <taxon>ecological metagenomes</taxon>
    </lineage>
</organism>
<gene>
    <name evidence="2" type="ORF">METZ01_LOCUS509458</name>
</gene>
<keyword evidence="1" id="KW-0472">Membrane</keyword>
<dbReference type="AlphaFoldDB" id="A0A383EJ14"/>
<dbReference type="EMBL" id="UINC01226211">
    <property type="protein sequence ID" value="SVE56604.1"/>
    <property type="molecule type" value="Genomic_DNA"/>
</dbReference>
<protein>
    <recommendedName>
        <fullName evidence="3">Mechanosensitive ion channel inner membrane domain-containing protein</fullName>
    </recommendedName>
</protein>
<accession>A0A383EJ14</accession>
<feature type="transmembrane region" description="Helical" evidence="1">
    <location>
        <begin position="59"/>
        <end position="76"/>
    </location>
</feature>
<keyword evidence="1" id="KW-0812">Transmembrane</keyword>
<proteinExistence type="predicted"/>
<name>A0A383EJ14_9ZZZZ</name>
<keyword evidence="1" id="KW-1133">Transmembrane helix</keyword>
<evidence type="ECO:0000256" key="1">
    <source>
        <dbReference type="SAM" id="Phobius"/>
    </source>
</evidence>